<feature type="coiled-coil region" evidence="7">
    <location>
        <begin position="503"/>
        <end position="579"/>
    </location>
</feature>
<dbReference type="Proteomes" id="UP000067625">
    <property type="component" value="Chromosome"/>
</dbReference>
<keyword evidence="11" id="KW-1185">Reference proteome</keyword>
<evidence type="ECO:0000256" key="9">
    <source>
        <dbReference type="SAM" id="Phobius"/>
    </source>
</evidence>
<feature type="transmembrane region" description="Helical" evidence="9">
    <location>
        <begin position="864"/>
        <end position="884"/>
    </location>
</feature>
<keyword evidence="5 9" id="KW-1133">Transmembrane helix</keyword>
<dbReference type="GO" id="GO:0005886">
    <property type="term" value="C:plasma membrane"/>
    <property type="evidence" value="ECO:0007669"/>
    <property type="project" value="UniProtKB-SubCell"/>
</dbReference>
<dbReference type="OrthoDB" id="4974788at2"/>
<evidence type="ECO:0000256" key="5">
    <source>
        <dbReference type="ARBA" id="ARBA00022989"/>
    </source>
</evidence>
<dbReference type="InterPro" id="IPR051449">
    <property type="entry name" value="ABC-2_transporter_component"/>
</dbReference>
<protein>
    <recommendedName>
        <fullName evidence="12">Type VII secretion protein EsaA</fullName>
    </recommendedName>
</protein>
<evidence type="ECO:0000256" key="1">
    <source>
        <dbReference type="ARBA" id="ARBA00004651"/>
    </source>
</evidence>
<dbReference type="Gene3D" id="3.40.1710.10">
    <property type="entry name" value="abc type-2 transporter like domain"/>
    <property type="match status" value="1"/>
</dbReference>
<dbReference type="RefSeq" id="WP_053604010.1">
    <property type="nucleotide sequence ID" value="NZ_CP012600.1"/>
</dbReference>
<evidence type="ECO:0000256" key="7">
    <source>
        <dbReference type="SAM" id="Coils"/>
    </source>
</evidence>
<keyword evidence="6 9" id="KW-0472">Membrane</keyword>
<keyword evidence="4 9" id="KW-0812">Transmembrane</keyword>
<dbReference type="PATRIC" id="fig|1441095.3.peg.2635"/>
<organism evidence="10 11">
    <name type="scientific">Bacillus gobiensis</name>
    <dbReference type="NCBI Taxonomy" id="1441095"/>
    <lineage>
        <taxon>Bacteria</taxon>
        <taxon>Bacillati</taxon>
        <taxon>Bacillota</taxon>
        <taxon>Bacilli</taxon>
        <taxon>Bacillales</taxon>
        <taxon>Bacillaceae</taxon>
        <taxon>Bacillus</taxon>
    </lineage>
</organism>
<keyword evidence="7" id="KW-0175">Coiled coil</keyword>
<evidence type="ECO:0000313" key="11">
    <source>
        <dbReference type="Proteomes" id="UP000067625"/>
    </source>
</evidence>
<evidence type="ECO:0000313" key="10">
    <source>
        <dbReference type="EMBL" id="ALC82225.1"/>
    </source>
</evidence>
<reference evidence="10 11" key="2">
    <citation type="journal article" date="2016" name="Int. J. Syst. Evol. Microbiol.">
        <title>Bacillus gobiensis sp. nov., isolated from a soil sample.</title>
        <authorList>
            <person name="Liu B."/>
            <person name="Liu G.H."/>
            <person name="Cetin S."/>
            <person name="Schumann P."/>
            <person name="Pan Z.Z."/>
            <person name="Chen Q.Q."/>
        </authorList>
    </citation>
    <scope>NUCLEOTIDE SEQUENCE [LARGE SCALE GENOMIC DNA]</scope>
    <source>
        <strain evidence="10 11">FJAT-4402</strain>
    </source>
</reference>
<comment type="subcellular location">
    <subcellularLocation>
        <location evidence="1">Cell membrane</location>
        <topology evidence="1">Multi-pass membrane protein</topology>
    </subcellularLocation>
</comment>
<accession>A0A0M4FY79</accession>
<feature type="region of interest" description="Disordered" evidence="8">
    <location>
        <begin position="367"/>
        <end position="438"/>
    </location>
</feature>
<gene>
    <name evidence="10" type="ORF">AM592_12035</name>
</gene>
<feature type="region of interest" description="Disordered" evidence="8">
    <location>
        <begin position="215"/>
        <end position="234"/>
    </location>
</feature>
<reference evidence="11" key="1">
    <citation type="submission" date="2015-08" db="EMBL/GenBank/DDBJ databases">
        <title>Genome sequencing project for genomic taxonomy and phylogenomics of Bacillus-like bacteria.</title>
        <authorList>
            <person name="Liu B."/>
            <person name="Wang J."/>
            <person name="Zhu Y."/>
            <person name="Liu G."/>
            <person name="Chen Q."/>
            <person name="Chen Z."/>
            <person name="Lan J."/>
            <person name="Che J."/>
            <person name="Ge C."/>
            <person name="Shi H."/>
            <person name="Pan Z."/>
            <person name="Liu X."/>
        </authorList>
    </citation>
    <scope>NUCLEOTIDE SEQUENCE [LARGE SCALE GENOMIC DNA]</scope>
    <source>
        <strain evidence="11">FJAT-4402</strain>
    </source>
</reference>
<dbReference type="PANTHER" id="PTHR30294:SF29">
    <property type="entry name" value="MULTIDRUG ABC TRANSPORTER PERMEASE YBHS-RELATED"/>
    <property type="match status" value="1"/>
</dbReference>
<evidence type="ECO:0008006" key="12">
    <source>
        <dbReference type="Google" id="ProtNLM"/>
    </source>
</evidence>
<comment type="similarity">
    <text evidence="2">Belongs to the EsaA family.</text>
</comment>
<dbReference type="NCBIfam" id="TIGR03929">
    <property type="entry name" value="T7_esaA_Nterm"/>
    <property type="match status" value="1"/>
</dbReference>
<feature type="transmembrane region" description="Helical" evidence="9">
    <location>
        <begin position="955"/>
        <end position="977"/>
    </location>
</feature>
<evidence type="ECO:0000256" key="3">
    <source>
        <dbReference type="ARBA" id="ARBA00022475"/>
    </source>
</evidence>
<dbReference type="PANTHER" id="PTHR30294">
    <property type="entry name" value="MEMBRANE COMPONENT OF ABC TRANSPORTER YHHJ-RELATED"/>
    <property type="match status" value="1"/>
</dbReference>
<evidence type="ECO:0000256" key="2">
    <source>
        <dbReference type="ARBA" id="ARBA00008338"/>
    </source>
</evidence>
<dbReference type="EMBL" id="CP012600">
    <property type="protein sequence ID" value="ALC82225.1"/>
    <property type="molecule type" value="Genomic_DNA"/>
</dbReference>
<dbReference type="STRING" id="1441095.AM592_12035"/>
<evidence type="ECO:0000256" key="8">
    <source>
        <dbReference type="SAM" id="MobiDB-lite"/>
    </source>
</evidence>
<sequence length="1035" mass="116344">MTEQRKSMIKIICTMVIILLVPSLFFQFIGEDPMKQTNQATRSIAIVNEDAGVDEEKETIRFGGEVAQVLSGRPDYDWAMLGRSAAENGLANRNYDAVIYIPSDFSKNILSYNKEHPQKATVGFAIQERLDAVNKERVQRELEDAQKSMNQQMSTLYWSYVSQEIENVRNEFDKIVSKEAEFLNAMTGFYKPSSTNLAGEVEQQQQMINTLKDTMESADASKEERKNNTDQAKEELSEFVKNVDQYKEYQQNLREVLLSSQSENEAQIKTSLQEISEKQQQMSNQFTTQMNSLTSNVRGLQTQLGHTTDVMSNFRNVREAQIPRQQSGIRDIQSQLINDYQHASNQYMLTMIQNTILPIRQELQYPTEEPKNKYPEEPEESNGDGAELDPASIEGTEASATGDSGSGNEETGPQDSETGNKDENNPSPDPPGWEVPDVSDQLDQLSHVSQSIQSMVTELEAKKNGQNDQEITDLQTKLVAFKGSIDQAVTEINQKLGDDSGNNEELKKYINDLLKTIEVIETDKKNALENVNKLLADKGVLEENINEQKETITNLTEQIDEKNNEIVRLKKEVNEQIDIRNDDYKEIYQFINNKERDILNSPSLSDSRKEELKKYFDMPLHSRNINDLMLYSGYLSQYHDILFVPRSTESQNNKVIDDQSEKVKSVLFINQEEETSWQDLKNNMLTSNEEIDSFINGMTSFVDGYENFIGEEQTQILNSLSAISESAGRVAEQLSNPAQATGAAETVVQGEGLGGTIVVQMQDSIGEEVLELSDTISSLSKRQEEVIDYTNNLQQSVNDVQEKSDTLNRNWAQNVYSTKLIRQDVYGILGNTLVDGQNNGYVYDYLANPLQISGEVPSETTQKVPPVVILIILLISSLLIGYFSQYYRNAPLLVRGALFGLLNIIVGLMISLFSLNIYTLSDDQAIQWSVFTILLLVTCSALVKTAFTLTPIVGWLAAAGLILFFTAPLIDLVMPNFDFHDPVSAVYISIQYDTGNLFALGTTLLAVITMVLLLIPFISAYVASKTEESETGYEA</sequence>
<proteinExistence type="inferred from homology"/>
<feature type="transmembrane region" description="Helical" evidence="9">
    <location>
        <begin position="925"/>
        <end position="943"/>
    </location>
</feature>
<name>A0A0M4FY79_9BACI</name>
<feature type="transmembrane region" description="Helical" evidence="9">
    <location>
        <begin position="997"/>
        <end position="1023"/>
    </location>
</feature>
<feature type="transmembrane region" description="Helical" evidence="9">
    <location>
        <begin position="12"/>
        <end position="30"/>
    </location>
</feature>
<keyword evidence="3" id="KW-1003">Cell membrane</keyword>
<dbReference type="InterPro" id="IPR023838">
    <property type="entry name" value="T7SS_EsaA"/>
</dbReference>
<evidence type="ECO:0000256" key="6">
    <source>
        <dbReference type="ARBA" id="ARBA00023136"/>
    </source>
</evidence>
<dbReference type="AlphaFoldDB" id="A0A0M4FY79"/>
<evidence type="ECO:0000256" key="4">
    <source>
        <dbReference type="ARBA" id="ARBA00022692"/>
    </source>
</evidence>
<feature type="transmembrane region" description="Helical" evidence="9">
    <location>
        <begin position="896"/>
        <end position="919"/>
    </location>
</feature>
<feature type="compositionally biased region" description="Polar residues" evidence="8">
    <location>
        <begin position="398"/>
        <end position="417"/>
    </location>
</feature>